<dbReference type="InterPro" id="IPR007822">
    <property type="entry name" value="LANC-like"/>
</dbReference>
<dbReference type="InterPro" id="IPR012341">
    <property type="entry name" value="6hp_glycosidase-like_sf"/>
</dbReference>
<feature type="region of interest" description="Disordered" evidence="2">
    <location>
        <begin position="1"/>
        <end position="23"/>
    </location>
</feature>
<feature type="binding site" evidence="1">
    <location>
        <position position="74"/>
    </location>
    <ligand>
        <name>Zn(2+)</name>
        <dbReference type="ChEBI" id="CHEBI:29105"/>
    </ligand>
</feature>
<dbReference type="GO" id="GO:0031179">
    <property type="term" value="P:peptide modification"/>
    <property type="evidence" value="ECO:0007669"/>
    <property type="project" value="InterPro"/>
</dbReference>
<dbReference type="GO" id="GO:0005975">
    <property type="term" value="P:carbohydrate metabolic process"/>
    <property type="evidence" value="ECO:0007669"/>
    <property type="project" value="InterPro"/>
</dbReference>
<keyword evidence="4" id="KW-1185">Reference proteome</keyword>
<dbReference type="GO" id="GO:0046872">
    <property type="term" value="F:metal ion binding"/>
    <property type="evidence" value="ECO:0007669"/>
    <property type="project" value="UniProtKB-KW"/>
</dbReference>
<accession>A0A5J6Z7R7</accession>
<feature type="binding site" evidence="1">
    <location>
        <position position="73"/>
    </location>
    <ligand>
        <name>Zn(2+)</name>
        <dbReference type="ChEBI" id="CHEBI:29105"/>
    </ligand>
</feature>
<evidence type="ECO:0000256" key="1">
    <source>
        <dbReference type="PIRSR" id="PIRSR607822-1"/>
    </source>
</evidence>
<protein>
    <submittedName>
        <fullName evidence="3">Lanthionine synthetase C-like protein</fullName>
    </submittedName>
</protein>
<dbReference type="KEGG" id="cuo:CUROG_08750"/>
<dbReference type="AlphaFoldDB" id="A0A5J6Z7R7"/>
<name>A0A5J6Z7R7_9CORY</name>
<evidence type="ECO:0000313" key="4">
    <source>
        <dbReference type="Proteomes" id="UP000326711"/>
    </source>
</evidence>
<keyword evidence="1" id="KW-0862">Zinc</keyword>
<dbReference type="PRINTS" id="PR01950">
    <property type="entry name" value="LANCSUPER"/>
</dbReference>
<evidence type="ECO:0000313" key="3">
    <source>
        <dbReference type="EMBL" id="QFQ03098.1"/>
    </source>
</evidence>
<feature type="binding site" evidence="1">
    <location>
        <position position="29"/>
    </location>
    <ligand>
        <name>Zn(2+)</name>
        <dbReference type="ChEBI" id="CHEBI:29105"/>
    </ligand>
</feature>
<sequence>MIDALEDAVDSTGAVTRSKTDQRKDAAWCQGAPGVLLGLTIAWENGFRTDPEVLHNLARYVRQRGVGNNSTVCHGDLGSLRVLKRYAELVNDEALAASMHKEIVNRSKYITSREKTNYEDKYSSTDSLMLGRAGAILTLLHELDPQEYPDVTSLGI</sequence>
<gene>
    <name evidence="3" type="ORF">CUROG_08750</name>
</gene>
<organism evidence="3 4">
    <name type="scientific">Corynebacterium urogenitale</name>
    <dbReference type="NCBI Taxonomy" id="2487892"/>
    <lineage>
        <taxon>Bacteria</taxon>
        <taxon>Bacillati</taxon>
        <taxon>Actinomycetota</taxon>
        <taxon>Actinomycetes</taxon>
        <taxon>Mycobacteriales</taxon>
        <taxon>Corynebacteriaceae</taxon>
        <taxon>Corynebacterium</taxon>
    </lineage>
</organism>
<dbReference type="OrthoDB" id="9148343at2"/>
<proteinExistence type="predicted"/>
<dbReference type="Pfam" id="PF05147">
    <property type="entry name" value="LANC_like"/>
    <property type="match status" value="1"/>
</dbReference>
<evidence type="ECO:0000256" key="2">
    <source>
        <dbReference type="SAM" id="MobiDB-lite"/>
    </source>
</evidence>
<dbReference type="Proteomes" id="UP000326711">
    <property type="component" value="Chromosome"/>
</dbReference>
<dbReference type="Gene3D" id="1.50.10.10">
    <property type="match status" value="1"/>
</dbReference>
<keyword evidence="1" id="KW-0479">Metal-binding</keyword>
<reference evidence="4" key="1">
    <citation type="submission" date="2019-10" db="EMBL/GenBank/DDBJ databases">
        <title>Complete genome sequence of Corynebacterium urogenitalis DSM 108747, isolated from the genital tract of a cow.</title>
        <authorList>
            <person name="Ruckert C."/>
            <person name="Ballas P."/>
            <person name="Wagener K."/>
            <person name="Drillich M."/>
            <person name="Kaempfer P."/>
            <person name="Busse H.-J."/>
            <person name="Ehling-Schulz M."/>
        </authorList>
    </citation>
    <scope>NUCLEOTIDE SEQUENCE [LARGE SCALE GENOMIC DNA]</scope>
    <source>
        <strain evidence="4">LMM 1652</strain>
    </source>
</reference>
<dbReference type="SUPFAM" id="SSF158745">
    <property type="entry name" value="LanC-like"/>
    <property type="match status" value="1"/>
</dbReference>
<dbReference type="EMBL" id="CP045032">
    <property type="protein sequence ID" value="QFQ03098.1"/>
    <property type="molecule type" value="Genomic_DNA"/>
</dbReference>